<feature type="region of interest" description="Disordered" evidence="1">
    <location>
        <begin position="36"/>
        <end position="77"/>
    </location>
</feature>
<organism evidence="2 3">
    <name type="scientific">Oryza meyeriana var. granulata</name>
    <dbReference type="NCBI Taxonomy" id="110450"/>
    <lineage>
        <taxon>Eukaryota</taxon>
        <taxon>Viridiplantae</taxon>
        <taxon>Streptophyta</taxon>
        <taxon>Embryophyta</taxon>
        <taxon>Tracheophyta</taxon>
        <taxon>Spermatophyta</taxon>
        <taxon>Magnoliopsida</taxon>
        <taxon>Liliopsida</taxon>
        <taxon>Poales</taxon>
        <taxon>Poaceae</taxon>
        <taxon>BOP clade</taxon>
        <taxon>Oryzoideae</taxon>
        <taxon>Oryzeae</taxon>
        <taxon>Oryzinae</taxon>
        <taxon>Oryza</taxon>
        <taxon>Oryza meyeriana</taxon>
    </lineage>
</organism>
<feature type="compositionally biased region" description="Polar residues" evidence="1">
    <location>
        <begin position="119"/>
        <end position="129"/>
    </location>
</feature>
<keyword evidence="3" id="KW-1185">Reference proteome</keyword>
<comment type="caution">
    <text evidence="2">The sequence shown here is derived from an EMBL/GenBank/DDBJ whole genome shotgun (WGS) entry which is preliminary data.</text>
</comment>
<evidence type="ECO:0000313" key="2">
    <source>
        <dbReference type="EMBL" id="KAF0920519.1"/>
    </source>
</evidence>
<feature type="compositionally biased region" description="Low complexity" evidence="1">
    <location>
        <begin position="42"/>
        <end position="63"/>
    </location>
</feature>
<sequence>MSRIAAGRPPATRSALLLSVADGILPPIHHRGPCLWLPLHQAGSPPRRSSSPPASGGTASVPSSPAPPFPPRRRSTPPAFFFLRRPAELPAFGCLSTGLALEDLAPHCPSQSPPPATRSAPTRLSQWHP</sequence>
<evidence type="ECO:0000256" key="1">
    <source>
        <dbReference type="SAM" id="MobiDB-lite"/>
    </source>
</evidence>
<reference evidence="2 3" key="1">
    <citation type="submission" date="2019-11" db="EMBL/GenBank/DDBJ databases">
        <title>Whole genome sequence of Oryza granulata.</title>
        <authorList>
            <person name="Li W."/>
        </authorList>
    </citation>
    <scope>NUCLEOTIDE SEQUENCE [LARGE SCALE GENOMIC DNA]</scope>
    <source>
        <strain evidence="3">cv. Menghai</strain>
        <tissue evidence="2">Leaf</tissue>
    </source>
</reference>
<name>A0A6G1E6X1_9ORYZ</name>
<proteinExistence type="predicted"/>
<protein>
    <submittedName>
        <fullName evidence="2">Uncharacterized protein</fullName>
    </submittedName>
</protein>
<gene>
    <name evidence="2" type="ORF">E2562_035542</name>
</gene>
<accession>A0A6G1E6X1</accession>
<dbReference type="Proteomes" id="UP000479710">
    <property type="component" value="Unassembled WGS sequence"/>
</dbReference>
<feature type="region of interest" description="Disordered" evidence="1">
    <location>
        <begin position="104"/>
        <end position="129"/>
    </location>
</feature>
<dbReference type="AlphaFoldDB" id="A0A6G1E6X1"/>
<dbReference type="EMBL" id="SPHZ02000005">
    <property type="protein sequence ID" value="KAF0920519.1"/>
    <property type="molecule type" value="Genomic_DNA"/>
</dbReference>
<evidence type="ECO:0000313" key="3">
    <source>
        <dbReference type="Proteomes" id="UP000479710"/>
    </source>
</evidence>